<evidence type="ECO:0000256" key="18">
    <source>
        <dbReference type="PIRSR" id="PIRSR605076-2"/>
    </source>
</evidence>
<evidence type="ECO:0000256" key="13">
    <source>
        <dbReference type="ARBA" id="ARBA00038937"/>
    </source>
</evidence>
<dbReference type="SUPFAM" id="SSF53448">
    <property type="entry name" value="Nucleotide-diphospho-sugar transferases"/>
    <property type="match status" value="1"/>
</dbReference>
<keyword evidence="10" id="KW-0333">Golgi apparatus</keyword>
<dbReference type="GO" id="GO:0032580">
    <property type="term" value="C:Golgi cisterna membrane"/>
    <property type="evidence" value="ECO:0007669"/>
    <property type="project" value="UniProtKB-SubCell"/>
</dbReference>
<evidence type="ECO:0000256" key="19">
    <source>
        <dbReference type="PIRSR" id="PIRSR605076-3"/>
    </source>
</evidence>
<sequence length="351" mass="41142">MLIIIIIITSLQFYWPFRRISQEKGKLGSYLANFTSTGDPPEQPVPPRVRVNSEVPKTQTRSLVAFSVFLYRARLEVSTLTYWSAPIVWEGTFERSVLEDYYSKRKITIGLTVFAIGKYLDKYLKTFLTSADTFFMVGHKVIFYIMVDDPSKVPLIKLGPLRTFKLFQVTKESRWQDISMMRMKMIGELIESHIKYEVDFLFCMDVDQVFQGDYGLETLDESVAQLQAWFYNADKEDFTYERHPQSAAYIPYQQGDYYYHGAVFGGTPPRVLNLTKECYEGIRRDKEKNIEALWHDESNLNKYFFFNKPTKLLSPEYCWDYKIGRSADVKDVKLSWMPKEYEVVRSGSNVE</sequence>
<keyword evidence="9" id="KW-1133">Transmembrane helix</keyword>
<feature type="binding site" evidence="18">
    <location>
        <position position="119"/>
    </location>
    <ligand>
        <name>UDP-N-acetyl-alpha-D-galactosamine</name>
        <dbReference type="ChEBI" id="CHEBI:67138"/>
    </ligand>
</feature>
<name>A0A8D0GA11_SPHPU</name>
<proteinExistence type="inferred from homology"/>
<feature type="binding site" evidence="18">
    <location>
        <begin position="205"/>
        <end position="207"/>
    </location>
    <ligand>
        <name>UDP-N-acetyl-alpha-D-galactosamine</name>
        <dbReference type="ChEBI" id="CHEBI:67138"/>
    </ligand>
</feature>
<keyword evidence="12 19" id="KW-0464">Manganese</keyword>
<comment type="subcellular location">
    <subcellularLocation>
        <location evidence="1">Golgi apparatus</location>
        <location evidence="1">Golgi stack membrane</location>
        <topology evidence="1">Single-pass type II membrane protein</topology>
    </subcellularLocation>
</comment>
<evidence type="ECO:0000256" key="9">
    <source>
        <dbReference type="ARBA" id="ARBA00022989"/>
    </source>
</evidence>
<dbReference type="InterPro" id="IPR029044">
    <property type="entry name" value="Nucleotide-diphossugar_trans"/>
</dbReference>
<dbReference type="Ensembl" id="ENSSPUT00000002536.1">
    <property type="protein sequence ID" value="ENSSPUP00000002394.1"/>
    <property type="gene ID" value="ENSSPUG00000001746.1"/>
</dbReference>
<feature type="chain" id="PRO_5034405763" description="N-acetyllactosaminide alpha-1,3-galactosyltransferase" evidence="20">
    <location>
        <begin position="17"/>
        <end position="351"/>
    </location>
</feature>
<keyword evidence="11" id="KW-0472">Membrane</keyword>
<dbReference type="Pfam" id="PF03414">
    <property type="entry name" value="Glyco_transf_6"/>
    <property type="match status" value="1"/>
</dbReference>
<evidence type="ECO:0000256" key="14">
    <source>
        <dbReference type="ARBA" id="ARBA00040779"/>
    </source>
</evidence>
<evidence type="ECO:0000256" key="4">
    <source>
        <dbReference type="ARBA" id="ARBA00022676"/>
    </source>
</evidence>
<evidence type="ECO:0000256" key="15">
    <source>
        <dbReference type="ARBA" id="ARBA00042230"/>
    </source>
</evidence>
<evidence type="ECO:0000256" key="7">
    <source>
        <dbReference type="ARBA" id="ARBA00022723"/>
    </source>
</evidence>
<feature type="binding site" evidence="19">
    <location>
        <position position="205"/>
    </location>
    <ligand>
        <name>Mn(2+)</name>
        <dbReference type="ChEBI" id="CHEBI:29035"/>
    </ligand>
</feature>
<evidence type="ECO:0000256" key="2">
    <source>
        <dbReference type="ARBA" id="ARBA00004922"/>
    </source>
</evidence>
<dbReference type="GO" id="GO:0031982">
    <property type="term" value="C:vesicle"/>
    <property type="evidence" value="ECO:0007669"/>
    <property type="project" value="TreeGrafter"/>
</dbReference>
<dbReference type="CDD" id="cd02515">
    <property type="entry name" value="Glyco_transf_6"/>
    <property type="match status" value="1"/>
</dbReference>
<dbReference type="PANTHER" id="PTHR10462">
    <property type="entry name" value="GLYCOSYLTRANSFERASE-RELATED"/>
    <property type="match status" value="1"/>
</dbReference>
<reference evidence="21" key="2">
    <citation type="submission" date="2025-09" db="UniProtKB">
        <authorList>
            <consortium name="Ensembl"/>
        </authorList>
    </citation>
    <scope>IDENTIFICATION</scope>
</reference>
<dbReference type="GO" id="GO:0047276">
    <property type="term" value="F:N-acetyllactosaminide 3-alpha-galactosyltransferase activity"/>
    <property type="evidence" value="ECO:0007669"/>
    <property type="project" value="UniProtKB-EC"/>
</dbReference>
<feature type="signal peptide" evidence="20">
    <location>
        <begin position="1"/>
        <end position="16"/>
    </location>
</feature>
<evidence type="ECO:0000256" key="10">
    <source>
        <dbReference type="ARBA" id="ARBA00023034"/>
    </source>
</evidence>
<feature type="binding site" evidence="18">
    <location>
        <position position="239"/>
    </location>
    <ligand>
        <name>an alpha-L-fucosyl-(1-&gt;2)-beta-D-galactosyl derivative</name>
        <dbReference type="ChEBI" id="CHEBI:140327"/>
    </ligand>
</feature>
<feature type="binding site" evidence="18">
    <location>
        <position position="320"/>
    </location>
    <ligand>
        <name>an alpha-L-fucosyl-(1-&gt;2)-beta-D-galactosyl derivative</name>
        <dbReference type="ChEBI" id="CHEBI:140327"/>
    </ligand>
</feature>
<feature type="binding site" evidence="18">
    <location>
        <position position="297"/>
    </location>
    <ligand>
        <name>an alpha-L-fucosyl-(1-&gt;2)-beta-D-galactosyl derivative</name>
        <dbReference type="ChEBI" id="CHEBI:140327"/>
    </ligand>
</feature>
<comment type="cofactor">
    <cofactor evidence="19">
        <name>Mn(2+)</name>
        <dbReference type="ChEBI" id="CHEBI:29035"/>
    </cofactor>
    <text evidence="19">Binds 1 Mn(2+) ion per subunit.</text>
</comment>
<dbReference type="GO" id="GO:0005975">
    <property type="term" value="P:carbohydrate metabolic process"/>
    <property type="evidence" value="ECO:0007669"/>
    <property type="project" value="InterPro"/>
</dbReference>
<comment type="similarity">
    <text evidence="3">Belongs to the glycosyltransferase 6 family.</text>
</comment>
<keyword evidence="20" id="KW-0732">Signal</keyword>
<feature type="binding site" evidence="18">
    <location>
        <begin position="114"/>
        <end position="116"/>
    </location>
    <ligand>
        <name>UDP-N-acetyl-alpha-D-galactosamine</name>
        <dbReference type="ChEBI" id="CHEBI:67138"/>
    </ligand>
</feature>
<evidence type="ECO:0000256" key="3">
    <source>
        <dbReference type="ARBA" id="ARBA00010413"/>
    </source>
</evidence>
<keyword evidence="4" id="KW-0328">Glycosyltransferase</keyword>
<dbReference type="FunFam" id="3.90.550.10:FF:000022">
    <property type="entry name" value="Histo-blood group ABO system transferase"/>
    <property type="match status" value="1"/>
</dbReference>
<dbReference type="GeneTree" id="ENSGT00950000182858"/>
<gene>
    <name evidence="21" type="primary">GLT6D1</name>
</gene>
<protein>
    <recommendedName>
        <fullName evidence="14">N-acetyllactosaminide alpha-1,3-galactosyltransferase</fullName>
        <ecNumber evidence="13">2.4.1.87</ecNumber>
    </recommendedName>
    <alternativeName>
        <fullName evidence="15">UDP-galactose:beta-D-galactosyl-1,4-N-acetyl-D-glucosaminide alpha-1,3-galactosyltransferase</fullName>
    </alternativeName>
</protein>
<comment type="catalytic activity">
    <reaction evidence="16">
        <text>a beta-D-galactosyl-(1-&gt;4)-N-acetyl-beta-D-glucosaminyl derivative + UDP-alpha-D-galactose = an alpha-D-galactosyl-(1-&gt;3)-beta-D-galactosyl-(1-&gt;4)-N-acetyl-beta-D-glucosaminyl derivative + UDP + H(+)</text>
        <dbReference type="Rhea" id="RHEA:13013"/>
        <dbReference type="ChEBI" id="CHEBI:15378"/>
        <dbReference type="ChEBI" id="CHEBI:58223"/>
        <dbReference type="ChEBI" id="CHEBI:66914"/>
        <dbReference type="ChEBI" id="CHEBI:133507"/>
        <dbReference type="ChEBI" id="CHEBI:138024"/>
        <dbReference type="EC" id="2.4.1.87"/>
    </reaction>
</comment>
<keyword evidence="22" id="KW-1185">Reference proteome</keyword>
<dbReference type="InterPro" id="IPR005076">
    <property type="entry name" value="Glyco_trans_6"/>
</dbReference>
<reference evidence="21" key="1">
    <citation type="submission" date="2025-08" db="UniProtKB">
        <authorList>
            <consortium name="Ensembl"/>
        </authorList>
    </citation>
    <scope>IDENTIFICATION</scope>
</reference>
<dbReference type="EC" id="2.4.1.87" evidence="13"/>
<evidence type="ECO:0000256" key="8">
    <source>
        <dbReference type="ARBA" id="ARBA00022968"/>
    </source>
</evidence>
<evidence type="ECO:0000313" key="22">
    <source>
        <dbReference type="Proteomes" id="UP000694392"/>
    </source>
</evidence>
<evidence type="ECO:0000256" key="12">
    <source>
        <dbReference type="ARBA" id="ARBA00023211"/>
    </source>
</evidence>
<keyword evidence="7 19" id="KW-0479">Metal-binding</keyword>
<feature type="binding site" evidence="19">
    <location>
        <position position="207"/>
    </location>
    <ligand>
        <name>Mn(2+)</name>
        <dbReference type="ChEBI" id="CHEBI:29035"/>
    </ligand>
</feature>
<comment type="pathway">
    <text evidence="2">Protein modification; protein glycosylation.</text>
</comment>
<evidence type="ECO:0000256" key="5">
    <source>
        <dbReference type="ARBA" id="ARBA00022679"/>
    </source>
</evidence>
<accession>A0A8D0GA11</accession>
<evidence type="ECO:0000256" key="11">
    <source>
        <dbReference type="ARBA" id="ARBA00023136"/>
    </source>
</evidence>
<keyword evidence="8" id="KW-0735">Signal-anchor</keyword>
<dbReference type="PANTHER" id="PTHR10462:SF26">
    <property type="entry name" value="N-ACETYLLACTOSAMINIDE ALPHA-1,3-GALACTOSYLTRANSFERASE"/>
    <property type="match status" value="1"/>
</dbReference>
<dbReference type="Gene3D" id="3.90.550.10">
    <property type="entry name" value="Spore Coat Polysaccharide Biosynthesis Protein SpsA, Chain A"/>
    <property type="match status" value="1"/>
</dbReference>
<dbReference type="GO" id="GO:0046872">
    <property type="term" value="F:metal ion binding"/>
    <property type="evidence" value="ECO:0007669"/>
    <property type="project" value="UniProtKB-KW"/>
</dbReference>
<feature type="active site" description="Nucleophile" evidence="17">
    <location>
        <position position="297"/>
    </location>
</feature>
<keyword evidence="6" id="KW-0812">Transmembrane</keyword>
<organism evidence="21 22">
    <name type="scientific">Sphenodon punctatus</name>
    <name type="common">Tuatara</name>
    <name type="synonym">Hatteria punctata</name>
    <dbReference type="NCBI Taxonomy" id="8508"/>
    <lineage>
        <taxon>Eukaryota</taxon>
        <taxon>Metazoa</taxon>
        <taxon>Chordata</taxon>
        <taxon>Craniata</taxon>
        <taxon>Vertebrata</taxon>
        <taxon>Euteleostomi</taxon>
        <taxon>Lepidosauria</taxon>
        <taxon>Sphenodontia</taxon>
        <taxon>Sphenodontidae</taxon>
        <taxon>Sphenodon</taxon>
    </lineage>
</organism>
<evidence type="ECO:0000256" key="6">
    <source>
        <dbReference type="ARBA" id="ARBA00022692"/>
    </source>
</evidence>
<evidence type="ECO:0000256" key="17">
    <source>
        <dbReference type="PIRSR" id="PIRSR605076-1"/>
    </source>
</evidence>
<evidence type="ECO:0000256" key="1">
    <source>
        <dbReference type="ARBA" id="ARBA00004447"/>
    </source>
</evidence>
<evidence type="ECO:0000256" key="16">
    <source>
        <dbReference type="ARBA" id="ARBA00048429"/>
    </source>
</evidence>
<evidence type="ECO:0000256" key="20">
    <source>
        <dbReference type="SAM" id="SignalP"/>
    </source>
</evidence>
<dbReference type="Proteomes" id="UP000694392">
    <property type="component" value="Unplaced"/>
</dbReference>
<evidence type="ECO:0000313" key="21">
    <source>
        <dbReference type="Ensembl" id="ENSSPUP00000002394.1"/>
    </source>
</evidence>
<keyword evidence="5" id="KW-0808">Transferase</keyword>
<dbReference type="AlphaFoldDB" id="A0A8D0GA11"/>